<reference evidence="5 6" key="1">
    <citation type="submission" date="2017-06" db="EMBL/GenBank/DDBJ databases">
        <title>Genome sequence of Acetobacter pasteurianus subsp. pasteurianus strain SRCM101468.</title>
        <authorList>
            <person name="Cho S.H."/>
        </authorList>
    </citation>
    <scope>NUCLEOTIDE SEQUENCE [LARGE SCALE GENOMIC DNA]</scope>
    <source>
        <strain evidence="5 6">SRCM101468</strain>
        <plasmid evidence="6">pap1468-1</plasmid>
    </source>
</reference>
<dbReference type="PANTHER" id="PTHR30408">
    <property type="entry name" value="TYPE-1 RESTRICTION ENZYME ECOKI SPECIFICITY PROTEIN"/>
    <property type="match status" value="1"/>
</dbReference>
<geneLocation type="plasmid" evidence="6">
    <name>pap1468-1</name>
</geneLocation>
<keyword evidence="3" id="KW-0238">DNA-binding</keyword>
<evidence type="ECO:0000259" key="4">
    <source>
        <dbReference type="Pfam" id="PF01420"/>
    </source>
</evidence>
<name>A0AAC9X2Q7_ACEPA</name>
<dbReference type="InterPro" id="IPR052021">
    <property type="entry name" value="Type-I_RS_S_subunit"/>
</dbReference>
<keyword evidence="5" id="KW-0378">Hydrolase</keyword>
<accession>A0AAC9X2Q7</accession>
<evidence type="ECO:0000313" key="5">
    <source>
        <dbReference type="EMBL" id="ASC07270.1"/>
    </source>
</evidence>
<evidence type="ECO:0000256" key="2">
    <source>
        <dbReference type="ARBA" id="ARBA00022747"/>
    </source>
</evidence>
<protein>
    <submittedName>
        <fullName evidence="5">Type I site-specific deoxyribonuclease</fullName>
        <ecNumber evidence="5">3.1.21.3</ecNumber>
    </submittedName>
</protein>
<dbReference type="InterPro" id="IPR000055">
    <property type="entry name" value="Restrct_endonuc_typeI_TRD"/>
</dbReference>
<proteinExistence type="inferred from homology"/>
<evidence type="ECO:0000313" key="6">
    <source>
        <dbReference type="Proteomes" id="UP000196816"/>
    </source>
</evidence>
<dbReference type="GO" id="GO:0003677">
    <property type="term" value="F:DNA binding"/>
    <property type="evidence" value="ECO:0007669"/>
    <property type="project" value="UniProtKB-KW"/>
</dbReference>
<sequence>MKNGRPVLYPTYVMLMEASKLVLYGTQLHASDYVTSGVPCIMPQDIIDGKISTGKIAYISEENANRLSNFRLAQNDIIYPRRGDITKHALITSRENGWLCGTGCLRIRLNTSSILPQYLYYYLTLPHVKEWISQNSVGATMPHLNTSLVGQISVSYPTYDEQHTIASILGSLDDKIELNRRTNETLEAMARALFRDWFVDFGPTRAKMAGEAPYLAPELWELFPGRLDNEGKPEGWKIGELHELGPVRS</sequence>
<dbReference type="AlphaFoldDB" id="A0AAC9X2Q7"/>
<dbReference type="Gene3D" id="3.90.220.20">
    <property type="entry name" value="DNA methylase specificity domains"/>
    <property type="match status" value="1"/>
</dbReference>
<keyword evidence="5" id="KW-0614">Plasmid</keyword>
<evidence type="ECO:0000256" key="1">
    <source>
        <dbReference type="ARBA" id="ARBA00010923"/>
    </source>
</evidence>
<gene>
    <name evidence="5" type="ORF">S101468_03069</name>
</gene>
<keyword evidence="2" id="KW-0680">Restriction system</keyword>
<comment type="similarity">
    <text evidence="1">Belongs to the type-I restriction system S methylase family.</text>
</comment>
<dbReference type="EC" id="3.1.21.3" evidence="5"/>
<dbReference type="PANTHER" id="PTHR30408:SF13">
    <property type="entry name" value="TYPE I RESTRICTION ENZYME HINDI SPECIFICITY SUBUNIT"/>
    <property type="match status" value="1"/>
</dbReference>
<dbReference type="Gene3D" id="1.10.287.1120">
    <property type="entry name" value="Bipartite methylase S protein"/>
    <property type="match status" value="1"/>
</dbReference>
<feature type="domain" description="Type I restriction modification DNA specificity" evidence="4">
    <location>
        <begin position="58"/>
        <end position="187"/>
    </location>
</feature>
<dbReference type="GO" id="GO:0009035">
    <property type="term" value="F:type I site-specific deoxyribonuclease activity"/>
    <property type="evidence" value="ECO:0007669"/>
    <property type="project" value="UniProtKB-EC"/>
</dbReference>
<dbReference type="Pfam" id="PF01420">
    <property type="entry name" value="Methylase_S"/>
    <property type="match status" value="1"/>
</dbReference>
<dbReference type="InterPro" id="IPR044946">
    <property type="entry name" value="Restrct_endonuc_typeI_TRD_sf"/>
</dbReference>
<dbReference type="EMBL" id="CP021923">
    <property type="protein sequence ID" value="ASC07270.1"/>
    <property type="molecule type" value="Genomic_DNA"/>
</dbReference>
<evidence type="ECO:0000256" key="3">
    <source>
        <dbReference type="ARBA" id="ARBA00023125"/>
    </source>
</evidence>
<dbReference type="GO" id="GO:0009307">
    <property type="term" value="P:DNA restriction-modification system"/>
    <property type="evidence" value="ECO:0007669"/>
    <property type="project" value="UniProtKB-KW"/>
</dbReference>
<dbReference type="SUPFAM" id="SSF116734">
    <property type="entry name" value="DNA methylase specificity domain"/>
    <property type="match status" value="1"/>
</dbReference>
<organism evidence="5 6">
    <name type="scientific">Acetobacter pasteurianus subsp. pasteurianus</name>
    <dbReference type="NCBI Taxonomy" id="481145"/>
    <lineage>
        <taxon>Bacteria</taxon>
        <taxon>Pseudomonadati</taxon>
        <taxon>Pseudomonadota</taxon>
        <taxon>Alphaproteobacteria</taxon>
        <taxon>Acetobacterales</taxon>
        <taxon>Acetobacteraceae</taxon>
        <taxon>Acetobacter</taxon>
    </lineage>
</organism>
<dbReference type="RefSeq" id="WP_250698453.1">
    <property type="nucleotide sequence ID" value="NZ_CP021923.1"/>
</dbReference>
<dbReference type="Proteomes" id="UP000196816">
    <property type="component" value="Plasmid pAP1468-1"/>
</dbReference>